<dbReference type="PIRSF" id="PIRSF036794">
    <property type="entry name" value="UCP_erythr_ester"/>
    <property type="match status" value="1"/>
</dbReference>
<reference evidence="1 2" key="1">
    <citation type="submission" date="2023-07" db="EMBL/GenBank/DDBJ databases">
        <title>Sorghum-associated microbial communities from plants grown in Nebraska, USA.</title>
        <authorList>
            <person name="Schachtman D."/>
        </authorList>
    </citation>
    <scope>NUCLEOTIDE SEQUENCE [LARGE SCALE GENOMIC DNA]</scope>
    <source>
        <strain evidence="1 2">DS1781</strain>
    </source>
</reference>
<dbReference type="CDD" id="cd14728">
    <property type="entry name" value="Ere-like"/>
    <property type="match status" value="1"/>
</dbReference>
<dbReference type="SUPFAM" id="SSF159501">
    <property type="entry name" value="EreA/ChaN-like"/>
    <property type="match status" value="1"/>
</dbReference>
<dbReference type="PANTHER" id="PTHR31299:SF0">
    <property type="entry name" value="ESTERASE, PUTATIVE (AFU_ORTHOLOGUE AFUA_1G05850)-RELATED"/>
    <property type="match status" value="1"/>
</dbReference>
<dbReference type="EMBL" id="JAVDRF010000007">
    <property type="protein sequence ID" value="MDR6537652.1"/>
    <property type="molecule type" value="Genomic_DNA"/>
</dbReference>
<keyword evidence="2" id="KW-1185">Reference proteome</keyword>
<dbReference type="Proteomes" id="UP001184230">
    <property type="component" value="Unassembled WGS sequence"/>
</dbReference>
<accession>A0ABU1NH51</accession>
<organism evidence="1 2">
    <name type="scientific">Variovorax soli</name>
    <dbReference type="NCBI Taxonomy" id="376815"/>
    <lineage>
        <taxon>Bacteria</taxon>
        <taxon>Pseudomonadati</taxon>
        <taxon>Pseudomonadota</taxon>
        <taxon>Betaproteobacteria</taxon>
        <taxon>Burkholderiales</taxon>
        <taxon>Comamonadaceae</taxon>
        <taxon>Variovorax</taxon>
    </lineage>
</organism>
<evidence type="ECO:0000313" key="2">
    <source>
        <dbReference type="Proteomes" id="UP001184230"/>
    </source>
</evidence>
<dbReference type="InterPro" id="IPR052036">
    <property type="entry name" value="Hydrolase/PRTase-associated"/>
</dbReference>
<comment type="caution">
    <text evidence="1">The sequence shown here is derived from an EMBL/GenBank/DDBJ whole genome shotgun (WGS) entry which is preliminary data.</text>
</comment>
<sequence>MRSPGRDDDDAIRAIRAAACPLEISPHCHGALLFAIADARFVLLGEASHGTDDFYRERAAITKRLIEDKAFDAVAVEADWPDALRVDRFVRGASDDSSALEALGDFRRFPAWMWRNQPVREFVDWLRAFNQAKPEQERVGFYGIDLYSLYTSIESVLDYLDRVDPEAAGRARYRYGCFDHFAEDTQAYGYAAAFDLSASCEDAAVAQLTELRQRRLRHDGADAHFHAEQNARLVRNAEHYYRTMFKGRVASWNLRDQHMAQTLEALDAHLSAQQSKPARIAVWAHNSHLGDARATEMAQVGELNVGQLMRERLGAQCFNVGFTTAYGEVTAASAWDRDAERKRVNPPLDGSIEALLHETGLGRFALILRNNEVLAESLRHARLQRAIGVIYAPATERQSHYFHARVAEQFDALVHLDRTSALDPLD</sequence>
<dbReference type="InterPro" id="IPR007815">
    <property type="entry name" value="Emycin_Estase"/>
</dbReference>
<dbReference type="Pfam" id="PF05139">
    <property type="entry name" value="Erythro_esteras"/>
    <property type="match status" value="1"/>
</dbReference>
<name>A0ABU1NH51_9BURK</name>
<dbReference type="Gene3D" id="3.30.1870.10">
    <property type="entry name" value="EreA-like, domain 2"/>
    <property type="match status" value="1"/>
</dbReference>
<gene>
    <name evidence="1" type="ORF">J2739_003433</name>
</gene>
<dbReference type="RefSeq" id="WP_309903723.1">
    <property type="nucleotide sequence ID" value="NZ_JAVDRF010000007.1"/>
</dbReference>
<dbReference type="PANTHER" id="PTHR31299">
    <property type="entry name" value="ESTERASE, PUTATIVE (AFU_ORTHOLOGUE AFUA_1G05850)-RELATED"/>
    <property type="match status" value="1"/>
</dbReference>
<dbReference type="Gene3D" id="3.40.1660.10">
    <property type="entry name" value="EreA-like (biosynthetic domain)"/>
    <property type="match status" value="1"/>
</dbReference>
<protein>
    <submittedName>
        <fullName evidence="1">Erythromycin esterase-like protein</fullName>
    </submittedName>
</protein>
<dbReference type="InterPro" id="IPR014622">
    <property type="entry name" value="UCP036794_erythomycin"/>
</dbReference>
<proteinExistence type="predicted"/>
<evidence type="ECO:0000313" key="1">
    <source>
        <dbReference type="EMBL" id="MDR6537652.1"/>
    </source>
</evidence>
<dbReference type="Gene3D" id="1.20.1440.30">
    <property type="entry name" value="Biosynthetic Protein domain"/>
    <property type="match status" value="1"/>
</dbReference>